<dbReference type="GO" id="GO:0005737">
    <property type="term" value="C:cytoplasm"/>
    <property type="evidence" value="ECO:0007669"/>
    <property type="project" value="TreeGrafter"/>
</dbReference>
<accession>A0AAX4P3R8</accession>
<feature type="domain" description="RRM" evidence="4">
    <location>
        <begin position="162"/>
        <end position="238"/>
    </location>
</feature>
<dbReference type="GO" id="GO:0003729">
    <property type="term" value="F:mRNA binding"/>
    <property type="evidence" value="ECO:0007669"/>
    <property type="project" value="TreeGrafter"/>
</dbReference>
<sequence>MDPEQQLDMALDDVVDQSKAVGYGAPMGDDGTQGQVETITVGKRCYVGNLSWRTSWQDLKDHFRQVGNVVFAEVMMEPGSERRSKGCGIVEFETPEEAARAIVELHDSVLEGRKIMVREDREDYELKRRGQGGGGFQREPRQPRQPRGGYGQGPAVPVGQGKRIFVSNLAWETSWQDLKDHFKQSGNVVYADVMKSGERSKGCGIVEFDTAEEATQAIQDLNESVLHDRNILVREDREEGRGRGGRY</sequence>
<reference evidence="5 6" key="1">
    <citation type="submission" date="2024-03" db="EMBL/GenBank/DDBJ databases">
        <title>Complete genome sequence of the green alga Chloropicon roscoffensis RCC1871.</title>
        <authorList>
            <person name="Lemieux C."/>
            <person name="Pombert J.-F."/>
            <person name="Otis C."/>
            <person name="Turmel M."/>
        </authorList>
    </citation>
    <scope>NUCLEOTIDE SEQUENCE [LARGE SCALE GENOMIC DNA]</scope>
    <source>
        <strain evidence="5 6">RCC1871</strain>
    </source>
</reference>
<organism evidence="5 6">
    <name type="scientific">Chloropicon roscoffensis</name>
    <dbReference type="NCBI Taxonomy" id="1461544"/>
    <lineage>
        <taxon>Eukaryota</taxon>
        <taxon>Viridiplantae</taxon>
        <taxon>Chlorophyta</taxon>
        <taxon>Chloropicophyceae</taxon>
        <taxon>Chloropicales</taxon>
        <taxon>Chloropicaceae</taxon>
        <taxon>Chloropicon</taxon>
    </lineage>
</organism>
<gene>
    <name evidence="5" type="ORF">HKI87_02g18640</name>
</gene>
<evidence type="ECO:0000313" key="6">
    <source>
        <dbReference type="Proteomes" id="UP001472866"/>
    </source>
</evidence>
<dbReference type="Pfam" id="PF00076">
    <property type="entry name" value="RRM_1"/>
    <property type="match status" value="2"/>
</dbReference>
<dbReference type="Gene3D" id="3.30.70.330">
    <property type="match status" value="2"/>
</dbReference>
<dbReference type="Proteomes" id="UP001472866">
    <property type="component" value="Chromosome 02"/>
</dbReference>
<evidence type="ECO:0000256" key="2">
    <source>
        <dbReference type="PROSITE-ProRule" id="PRU00176"/>
    </source>
</evidence>
<name>A0AAX4P3R8_9CHLO</name>
<dbReference type="SMART" id="SM00360">
    <property type="entry name" value="RRM"/>
    <property type="match status" value="2"/>
</dbReference>
<feature type="domain" description="RRM" evidence="4">
    <location>
        <begin position="43"/>
        <end position="122"/>
    </location>
</feature>
<dbReference type="GO" id="GO:1990904">
    <property type="term" value="C:ribonucleoprotein complex"/>
    <property type="evidence" value="ECO:0007669"/>
    <property type="project" value="TreeGrafter"/>
</dbReference>
<evidence type="ECO:0000259" key="4">
    <source>
        <dbReference type="PROSITE" id="PS50102"/>
    </source>
</evidence>
<dbReference type="InterPro" id="IPR035979">
    <property type="entry name" value="RBD_domain_sf"/>
</dbReference>
<feature type="region of interest" description="Disordered" evidence="3">
    <location>
        <begin position="124"/>
        <end position="157"/>
    </location>
</feature>
<keyword evidence="1 2" id="KW-0694">RNA-binding</keyword>
<dbReference type="InterPro" id="IPR000504">
    <property type="entry name" value="RRM_dom"/>
</dbReference>
<dbReference type="InterPro" id="IPR012677">
    <property type="entry name" value="Nucleotide-bd_a/b_plait_sf"/>
</dbReference>
<dbReference type="InterPro" id="IPR050374">
    <property type="entry name" value="RRT5_SRSF_SR"/>
</dbReference>
<dbReference type="PROSITE" id="PS50102">
    <property type="entry name" value="RRM"/>
    <property type="match status" value="2"/>
</dbReference>
<dbReference type="AlphaFoldDB" id="A0AAX4P3R8"/>
<dbReference type="GO" id="GO:0005634">
    <property type="term" value="C:nucleus"/>
    <property type="evidence" value="ECO:0007669"/>
    <property type="project" value="TreeGrafter"/>
</dbReference>
<keyword evidence="6" id="KW-1185">Reference proteome</keyword>
<evidence type="ECO:0000256" key="3">
    <source>
        <dbReference type="SAM" id="MobiDB-lite"/>
    </source>
</evidence>
<protein>
    <submittedName>
        <fullName evidence="5">RNA-binding domain-containing protein</fullName>
    </submittedName>
</protein>
<dbReference type="PANTHER" id="PTHR23003">
    <property type="entry name" value="RNA RECOGNITION MOTIF RRM DOMAIN CONTAINING PROTEIN"/>
    <property type="match status" value="1"/>
</dbReference>
<dbReference type="PANTHER" id="PTHR23003:SF3">
    <property type="entry name" value="FI21236P1-RELATED"/>
    <property type="match status" value="1"/>
</dbReference>
<dbReference type="FunFam" id="3.30.70.330:FF:000034">
    <property type="entry name" value="heterogeneous nuclear ribonucleoprotein M isoform X1"/>
    <property type="match status" value="1"/>
</dbReference>
<dbReference type="CDD" id="cd00590">
    <property type="entry name" value="RRM_SF"/>
    <property type="match status" value="1"/>
</dbReference>
<proteinExistence type="predicted"/>
<dbReference type="EMBL" id="CP151502">
    <property type="protein sequence ID" value="WZN60335.1"/>
    <property type="molecule type" value="Genomic_DNA"/>
</dbReference>
<evidence type="ECO:0000313" key="5">
    <source>
        <dbReference type="EMBL" id="WZN60335.1"/>
    </source>
</evidence>
<dbReference type="SUPFAM" id="SSF54928">
    <property type="entry name" value="RNA-binding domain, RBD"/>
    <property type="match status" value="1"/>
</dbReference>
<evidence type="ECO:0000256" key="1">
    <source>
        <dbReference type="ARBA" id="ARBA00022884"/>
    </source>
</evidence>